<dbReference type="PROSITE" id="PS51387">
    <property type="entry name" value="FAD_PCMH"/>
    <property type="match status" value="1"/>
</dbReference>
<dbReference type="Gene3D" id="3.40.462.20">
    <property type="match status" value="1"/>
</dbReference>
<dbReference type="InterPro" id="IPR012951">
    <property type="entry name" value="BBE"/>
</dbReference>
<reference evidence="10" key="2">
    <citation type="submission" date="2025-08" db="UniProtKB">
        <authorList>
            <consortium name="RefSeq"/>
        </authorList>
    </citation>
    <scope>IDENTIFICATION</scope>
</reference>
<keyword evidence="6" id="KW-0325">Glycoprotein</keyword>
<comment type="cofactor">
    <cofactor evidence="1">
        <name>FAD</name>
        <dbReference type="ChEBI" id="CHEBI:57692"/>
    </cofactor>
</comment>
<dbReference type="RefSeq" id="XP_008225663.1">
    <property type="nucleotide sequence ID" value="XM_008227441.2"/>
</dbReference>
<feature type="domain" description="FAD-binding PCMH-type" evidence="8">
    <location>
        <begin position="78"/>
        <end position="252"/>
    </location>
</feature>
<dbReference type="Gene3D" id="3.30.43.10">
    <property type="entry name" value="Uridine Diphospho-n-acetylenolpyruvylglucosamine Reductase, domain 2"/>
    <property type="match status" value="1"/>
</dbReference>
<keyword evidence="4 7" id="KW-0732">Signal</keyword>
<dbReference type="InterPro" id="IPR006094">
    <property type="entry name" value="Oxid_FAD_bind_N"/>
</dbReference>
<accession>A0ABM0NJD4</accession>
<evidence type="ECO:0000256" key="5">
    <source>
        <dbReference type="ARBA" id="ARBA00022827"/>
    </source>
</evidence>
<reference evidence="9" key="1">
    <citation type="journal article" date="2012" name="Nat. Commun.">
        <title>The genome of Prunus mume.</title>
        <authorList>
            <person name="Zhang Q."/>
            <person name="Chen W."/>
            <person name="Sun L."/>
            <person name="Zhao F."/>
            <person name="Huang B."/>
            <person name="Yang W."/>
            <person name="Tao Y."/>
            <person name="Wang J."/>
            <person name="Yuan Z."/>
            <person name="Fan G."/>
            <person name="Xing Z."/>
            <person name="Han C."/>
            <person name="Pan H."/>
            <person name="Zhong X."/>
            <person name="Shi W."/>
            <person name="Liang X."/>
            <person name="Du D."/>
            <person name="Sun F."/>
            <person name="Xu Z."/>
            <person name="Hao R."/>
            <person name="Lv T."/>
            <person name="Lv Y."/>
            <person name="Zheng Z."/>
            <person name="Sun M."/>
            <person name="Luo L."/>
            <person name="Cai M."/>
            <person name="Gao Y."/>
            <person name="Wang J."/>
            <person name="Yin Y."/>
            <person name="Xu X."/>
            <person name="Cheng T."/>
            <person name="Wang J."/>
        </authorList>
    </citation>
    <scope>NUCLEOTIDE SEQUENCE [LARGE SCALE GENOMIC DNA]</scope>
</reference>
<gene>
    <name evidence="10" type="primary">LOC103325285</name>
</gene>
<dbReference type="InterPro" id="IPR016167">
    <property type="entry name" value="FAD-bd_PCMH_sub1"/>
</dbReference>
<evidence type="ECO:0000256" key="4">
    <source>
        <dbReference type="ARBA" id="ARBA00022729"/>
    </source>
</evidence>
<evidence type="ECO:0000313" key="9">
    <source>
        <dbReference type="Proteomes" id="UP000694861"/>
    </source>
</evidence>
<evidence type="ECO:0000256" key="3">
    <source>
        <dbReference type="ARBA" id="ARBA00022630"/>
    </source>
</evidence>
<keyword evidence="3" id="KW-0285">Flavoprotein</keyword>
<dbReference type="InterPro" id="IPR016166">
    <property type="entry name" value="FAD-bd_PCMH"/>
</dbReference>
<dbReference type="GeneID" id="103325285"/>
<proteinExistence type="inferred from homology"/>
<dbReference type="PANTHER" id="PTHR32448">
    <property type="entry name" value="OS08G0158400 PROTEIN"/>
    <property type="match status" value="1"/>
</dbReference>
<evidence type="ECO:0000313" key="10">
    <source>
        <dbReference type="RefSeq" id="XP_008225663.1"/>
    </source>
</evidence>
<keyword evidence="9" id="KW-1185">Reference proteome</keyword>
<dbReference type="InterPro" id="IPR016169">
    <property type="entry name" value="FAD-bd_PCMH_sub2"/>
</dbReference>
<dbReference type="InterPro" id="IPR036318">
    <property type="entry name" value="FAD-bd_PCMH-like_sf"/>
</dbReference>
<evidence type="ECO:0000256" key="1">
    <source>
        <dbReference type="ARBA" id="ARBA00001974"/>
    </source>
</evidence>
<keyword evidence="5" id="KW-0274">FAD</keyword>
<organism evidence="9 10">
    <name type="scientific">Prunus mume</name>
    <name type="common">Japanese apricot</name>
    <name type="synonym">Armeniaca mume</name>
    <dbReference type="NCBI Taxonomy" id="102107"/>
    <lineage>
        <taxon>Eukaryota</taxon>
        <taxon>Viridiplantae</taxon>
        <taxon>Streptophyta</taxon>
        <taxon>Embryophyta</taxon>
        <taxon>Tracheophyta</taxon>
        <taxon>Spermatophyta</taxon>
        <taxon>Magnoliopsida</taxon>
        <taxon>eudicotyledons</taxon>
        <taxon>Gunneridae</taxon>
        <taxon>Pentapetalae</taxon>
        <taxon>rosids</taxon>
        <taxon>fabids</taxon>
        <taxon>Rosales</taxon>
        <taxon>Rosaceae</taxon>
        <taxon>Amygdaloideae</taxon>
        <taxon>Amygdaleae</taxon>
        <taxon>Prunus</taxon>
    </lineage>
</organism>
<protein>
    <submittedName>
        <fullName evidence="10">Tetrahydrocannabinolic acid synthase-like</fullName>
    </submittedName>
</protein>
<dbReference type="SUPFAM" id="SSF56176">
    <property type="entry name" value="FAD-binding/transporter-associated domain-like"/>
    <property type="match status" value="1"/>
</dbReference>
<dbReference type="Proteomes" id="UP000694861">
    <property type="component" value="Linkage group LG3"/>
</dbReference>
<sequence length="543" mass="60795">MHREMEISQVRLVPVLLFILLNSVWCTTSNSISESFLQCFSSHIPSNSSSKIIITKNSPAYYPVFQFSVQNLRFLNTPTPKPEVIITPFKHSHVQAAVLCSEKAGIQIRTRSGGHDYEGLSYVSIAPFILIDLFELRSIDIDIENEIAWVESGATLGELYYAIAQKSNVHGFPAGTCPTVGVGGHISGGGYGTLFRKYGMAADNVLDAKIVDVNGRILDRKSMGEELFWAIRGGGGASFGVILSWKLRLVPVPSIVTTYVETKTMEQGASELVSKCQAIADWMPEGYFLRVVLGATNGTNGGKTIEVEFSFLFLETYEELLPWMKEHFPEFNLSRSAFTEMSWIQSVLSSASYSINDTEALLNRSQQSRSFFKGKLDYVTEPISEAAMEGLYQIMFQLDASTVILTPFGGIMNEISESEIPFPHRKGNLYEIQYFVSWDDDEESEKDVSWTRLAYGYMSPYVSKSPRGAYLNCRDLDLGINKDANTSYAEASIWGLSYFKNNFRRLAQVKTVVDPGNFFRNEQTIPVLRSGKMKYQQQLDASL</sequence>
<evidence type="ECO:0000259" key="8">
    <source>
        <dbReference type="PROSITE" id="PS51387"/>
    </source>
</evidence>
<evidence type="ECO:0000256" key="7">
    <source>
        <dbReference type="SAM" id="SignalP"/>
    </source>
</evidence>
<dbReference type="Gene3D" id="3.30.465.10">
    <property type="match status" value="1"/>
</dbReference>
<dbReference type="Pfam" id="PF08031">
    <property type="entry name" value="BBE"/>
    <property type="match status" value="1"/>
</dbReference>
<name>A0ABM0NJD4_PRUMU</name>
<dbReference type="Pfam" id="PF01565">
    <property type="entry name" value="FAD_binding_4"/>
    <property type="match status" value="1"/>
</dbReference>
<evidence type="ECO:0000256" key="6">
    <source>
        <dbReference type="ARBA" id="ARBA00023180"/>
    </source>
</evidence>
<feature type="signal peptide" evidence="7">
    <location>
        <begin position="1"/>
        <end position="26"/>
    </location>
</feature>
<evidence type="ECO:0000256" key="2">
    <source>
        <dbReference type="ARBA" id="ARBA00005466"/>
    </source>
</evidence>
<feature type="chain" id="PRO_5045469358" evidence="7">
    <location>
        <begin position="27"/>
        <end position="543"/>
    </location>
</feature>
<comment type="similarity">
    <text evidence="2">Belongs to the oxygen-dependent FAD-linked oxidoreductase family.</text>
</comment>